<name>A0A7W7LCT2_STRNE</name>
<keyword evidence="2" id="KW-1185">Reference proteome</keyword>
<evidence type="ECO:0000313" key="1">
    <source>
        <dbReference type="EMBL" id="MBB4887828.1"/>
    </source>
</evidence>
<dbReference type="Proteomes" id="UP000556436">
    <property type="component" value="Unassembled WGS sequence"/>
</dbReference>
<dbReference type="AlphaFoldDB" id="A0A7W7LCT2"/>
<organism evidence="1 2">
    <name type="scientific">Streptomyces netropsis</name>
    <name type="common">Streptoverticillium netropsis</name>
    <dbReference type="NCBI Taxonomy" id="55404"/>
    <lineage>
        <taxon>Bacteria</taxon>
        <taxon>Bacillati</taxon>
        <taxon>Actinomycetota</taxon>
        <taxon>Actinomycetes</taxon>
        <taxon>Kitasatosporales</taxon>
        <taxon>Streptomycetaceae</taxon>
        <taxon>Streptomyces</taxon>
    </lineage>
</organism>
<dbReference type="RefSeq" id="WP_184734957.1">
    <property type="nucleotide sequence ID" value="NZ_BMRW01000019.1"/>
</dbReference>
<gene>
    <name evidence="1" type="ORF">FHS38_003882</name>
</gene>
<dbReference type="NCBIfam" id="NF038146">
    <property type="entry name" value="LxmA_leader"/>
    <property type="match status" value="1"/>
</dbReference>
<reference evidence="1 2" key="1">
    <citation type="submission" date="2020-08" db="EMBL/GenBank/DDBJ databases">
        <title>Genomic Encyclopedia of Type Strains, Phase III (KMG-III): the genomes of soil and plant-associated and newly described type strains.</title>
        <authorList>
            <person name="Whitman W."/>
        </authorList>
    </citation>
    <scope>NUCLEOTIDE SEQUENCE [LARGE SCALE GENOMIC DNA]</scope>
    <source>
        <strain evidence="1 2">CECT 3265</strain>
    </source>
</reference>
<dbReference type="InterPro" id="IPR049906">
    <property type="entry name" value="LxmA-like_leader"/>
</dbReference>
<sequence>MDKNNSIMDLVSNYDAYADVAELNVTAAADAPATTPVCAATLASSAWCAAGASAISGATYEAGC</sequence>
<evidence type="ECO:0000313" key="2">
    <source>
        <dbReference type="Proteomes" id="UP000556436"/>
    </source>
</evidence>
<accession>A0A7W7LCT2</accession>
<comment type="caution">
    <text evidence="1">The sequence shown here is derived from an EMBL/GenBank/DDBJ whole genome shotgun (WGS) entry which is preliminary data.</text>
</comment>
<proteinExistence type="predicted"/>
<protein>
    <submittedName>
        <fullName evidence="1">Uncharacterized protein</fullName>
    </submittedName>
</protein>
<dbReference type="EMBL" id="JACHJG010000007">
    <property type="protein sequence ID" value="MBB4887828.1"/>
    <property type="molecule type" value="Genomic_DNA"/>
</dbReference>